<dbReference type="Pfam" id="PF13432">
    <property type="entry name" value="TPR_16"/>
    <property type="match status" value="2"/>
</dbReference>
<dbReference type="InterPro" id="IPR029063">
    <property type="entry name" value="SAM-dependent_MTases_sf"/>
</dbReference>
<dbReference type="CDD" id="cd02440">
    <property type="entry name" value="AdoMet_MTases"/>
    <property type="match status" value="1"/>
</dbReference>
<reference evidence="1" key="1">
    <citation type="submission" date="2020-11" db="EMBL/GenBank/DDBJ databases">
        <title>Bacterial whole genome sequence for Caenimonas sp. DR4.4.</title>
        <authorList>
            <person name="Le V."/>
            <person name="Ko S.-R."/>
            <person name="Ahn C.-Y."/>
            <person name="Oh H.-M."/>
        </authorList>
    </citation>
    <scope>NUCLEOTIDE SEQUENCE</scope>
    <source>
        <strain evidence="1">DR4.4</strain>
    </source>
</reference>
<evidence type="ECO:0000313" key="2">
    <source>
        <dbReference type="Proteomes" id="UP000651050"/>
    </source>
</evidence>
<dbReference type="SUPFAM" id="SSF53335">
    <property type="entry name" value="S-adenosyl-L-methionine-dependent methyltransferases"/>
    <property type="match status" value="1"/>
</dbReference>
<dbReference type="RefSeq" id="WP_196988027.1">
    <property type="nucleotide sequence ID" value="NZ_JADWYS010000001.1"/>
</dbReference>
<dbReference type="Proteomes" id="UP000651050">
    <property type="component" value="Unassembled WGS sequence"/>
</dbReference>
<dbReference type="Gene3D" id="3.40.50.150">
    <property type="entry name" value="Vaccinia Virus protein VP39"/>
    <property type="match status" value="1"/>
</dbReference>
<dbReference type="GO" id="GO:0042054">
    <property type="term" value="F:histone methyltransferase activity"/>
    <property type="evidence" value="ECO:0007669"/>
    <property type="project" value="TreeGrafter"/>
</dbReference>
<dbReference type="AlphaFoldDB" id="A0A931H8G7"/>
<name>A0A931H8G7_9BURK</name>
<proteinExistence type="predicted"/>
<dbReference type="PANTHER" id="PTHR11006">
    <property type="entry name" value="PROTEIN ARGININE N-METHYLTRANSFERASE"/>
    <property type="match status" value="1"/>
</dbReference>
<dbReference type="Pfam" id="PF06325">
    <property type="entry name" value="PrmA"/>
    <property type="match status" value="1"/>
</dbReference>
<dbReference type="GO" id="GO:0016274">
    <property type="term" value="F:protein-arginine N-methyltransferase activity"/>
    <property type="evidence" value="ECO:0007669"/>
    <property type="project" value="InterPro"/>
</dbReference>
<organism evidence="1 2">
    <name type="scientific">Caenimonas aquaedulcis</name>
    <dbReference type="NCBI Taxonomy" id="2793270"/>
    <lineage>
        <taxon>Bacteria</taxon>
        <taxon>Pseudomonadati</taxon>
        <taxon>Pseudomonadota</taxon>
        <taxon>Betaproteobacteria</taxon>
        <taxon>Burkholderiales</taxon>
        <taxon>Comamonadaceae</taxon>
        <taxon>Caenimonas</taxon>
    </lineage>
</organism>
<dbReference type="InterPro" id="IPR011990">
    <property type="entry name" value="TPR-like_helical_dom_sf"/>
</dbReference>
<evidence type="ECO:0000313" key="1">
    <source>
        <dbReference type="EMBL" id="MBG9390278.1"/>
    </source>
</evidence>
<keyword evidence="2" id="KW-1185">Reference proteome</keyword>
<comment type="caution">
    <text evidence="1">The sequence shown here is derived from an EMBL/GenBank/DDBJ whole genome shotgun (WGS) entry which is preliminary data.</text>
</comment>
<dbReference type="PROSITE" id="PS51678">
    <property type="entry name" value="SAM_MT_PRMT"/>
    <property type="match status" value="1"/>
</dbReference>
<dbReference type="Gene3D" id="2.70.160.11">
    <property type="entry name" value="Hnrnp arginine n-methyltransferase1"/>
    <property type="match status" value="1"/>
</dbReference>
<dbReference type="EMBL" id="JADWYS010000001">
    <property type="protein sequence ID" value="MBG9390278.1"/>
    <property type="molecule type" value="Genomic_DNA"/>
</dbReference>
<accession>A0A931H8G7</accession>
<dbReference type="PANTHER" id="PTHR11006:SF4">
    <property type="entry name" value="PROTEIN ARGININE N-METHYLTRANSFERASE 7"/>
    <property type="match status" value="1"/>
</dbReference>
<sequence>MTTNLDPIKNQFREGRHAEAIAACEALCAREPSNRDARRLCATMHALTRNFARSLELLMQIRDPAREDPDILFNIGMCERELNHLDAAQQHFRTYTEKFPASADGWASWAECKFQLGEFTEGIRLADRALGLDASMLPARKVREDCEKALRDPDALKDAVLRLLEAGQGDAALALCRDVLKTQPDNLTAKLGAEWVLSQLVPLWHVPMMNEPERNQAFQDGLATRVTAQTSVFEIGTGSGLLAMMAARLGARRVVTCEAVGLIAGTARKIVARNGYADRITVLAKPSQAVQLGPDLPEKADILVHEVFSSELLGEHVLPAIEDAKARLLKPGGAVLPGAASIMIALVGGDALGRNLHVSESFGFDLGAFNAIHPKKRPLYREDLSPTLLSGDVEVFRFDFQGQALFPAEKKVVEITATQPGLCHGVIQWIRIDMAEGIRFENHPSRRREVSNWQHTIYGFDEPLALQPGEVVAIEAMHDRARPWFSRRP</sequence>
<dbReference type="InterPro" id="IPR025799">
    <property type="entry name" value="Arg_MeTrfase"/>
</dbReference>
<dbReference type="SUPFAM" id="SSF48452">
    <property type="entry name" value="TPR-like"/>
    <property type="match status" value="1"/>
</dbReference>
<gene>
    <name evidence="1" type="ORF">I5803_19765</name>
</gene>
<protein>
    <submittedName>
        <fullName evidence="1">Tetratricopeptide repeat protein</fullName>
    </submittedName>
</protein>
<dbReference type="Gene3D" id="1.25.40.10">
    <property type="entry name" value="Tetratricopeptide repeat domain"/>
    <property type="match status" value="1"/>
</dbReference>